<dbReference type="InterPro" id="IPR028612">
    <property type="entry name" value="Topoisom_1_IA"/>
</dbReference>
<dbReference type="Gene3D" id="1.10.460.10">
    <property type="entry name" value="Topoisomerase I, domain 2"/>
    <property type="match status" value="1"/>
</dbReference>
<dbReference type="GO" id="GO:0005694">
    <property type="term" value="C:chromosome"/>
    <property type="evidence" value="ECO:0007669"/>
    <property type="project" value="InterPro"/>
</dbReference>
<evidence type="ECO:0000259" key="12">
    <source>
        <dbReference type="PROSITE" id="PS50880"/>
    </source>
</evidence>
<evidence type="ECO:0000313" key="14">
    <source>
        <dbReference type="EMBL" id="HGF33582.1"/>
    </source>
</evidence>
<feature type="site" description="Interaction with DNA" evidence="10">
    <location>
        <position position="33"/>
    </location>
</feature>
<comment type="catalytic activity">
    <reaction evidence="1 10">
        <text>ATP-independent breakage of single-stranded DNA, followed by passage and rejoining.</text>
        <dbReference type="EC" id="5.6.2.1"/>
    </reaction>
</comment>
<evidence type="ECO:0000256" key="11">
    <source>
        <dbReference type="SAM" id="MobiDB-lite"/>
    </source>
</evidence>
<evidence type="ECO:0000256" key="2">
    <source>
        <dbReference type="ARBA" id="ARBA00009446"/>
    </source>
</evidence>
<dbReference type="Gene3D" id="3.30.65.10">
    <property type="entry name" value="Bacterial Topoisomerase I, domain 1"/>
    <property type="match status" value="3"/>
</dbReference>
<feature type="active site" description="O-(5'-phospho-DNA)-tyrosine intermediate" evidence="10">
    <location>
        <position position="299"/>
    </location>
</feature>
<keyword evidence="3" id="KW-0479">Metal-binding</keyword>
<reference evidence="14" key="1">
    <citation type="journal article" date="2020" name="mSystems">
        <title>Genome- and Community-Level Interaction Insights into Carbon Utilization and Element Cycling Functions of Hydrothermarchaeota in Hydrothermal Sediment.</title>
        <authorList>
            <person name="Zhou Z."/>
            <person name="Liu Y."/>
            <person name="Xu W."/>
            <person name="Pan J."/>
            <person name="Luo Z.H."/>
            <person name="Li M."/>
        </authorList>
    </citation>
    <scope>NUCLEOTIDE SEQUENCE [LARGE SCALE GENOMIC DNA]</scope>
    <source>
        <strain evidence="14">SpSt-897</strain>
    </source>
</reference>
<sequence>MSKSLLIVESPTKAKTLQKYLGKEFDVRSTKGHVRDLPKNELGVEIDQEFRPKYVTIVGKAKVISELRKAAAGVRDIYLGPDPDREGEAIAWHIAESLGEKDHRFHRVLLMELTQKAIREALAHPVPLNRARFESQQARRILDRLVGYQVSPLLWEKVKNGLSAGRVQSVALRLLVDREKAILAFVPEEYWTLSACLRGTEPPPFEARLVKHRGRDIKPENIAQIEGILEALEDATFRVAGVAQKPQKRNPAPPFITSTMQMEANRRLRLSPQNTMRLAQRLYEGMDLGDEGPVGLITYMRTDSTRVSAEALDAVRGFISATYGDNFLPKSPHRYKSPKGAQEAHEAIRPTDVSRRPEDVRQFLKKDEFALYELIWRRFVASQMAQALYQLTTVEVAAGDYLFRAAATVMTFPGFTVLYQETPEEEAKEEKLPPLKEGEILTLVDFDPQQHFTKPPPRYTEASLIKELEVQGIGRPSTYATILSNLQTRDYVLKIKTRLRPTELGMAVSDLLVDSFPDIMNPQFTAHLEEDLDRIAEGQVAWRDILREFYGPFAEELQEAKRQMPAMKALPTGLSCPKCGQELWLRWGRKGEFLGCSAYPECDFTSDIQRDAQGDIIPPAKSAPPEGSQGASQGPGRAGPTGLSCPECGKELVVRQGKRGEFLGCSGYPKCRFTRDLAWGPDGKPILAEPGEQPGGLSCPQEGCDGRLVKRRSRRGIFFGCSRYPKCSFTLNQAPVETPCPVCGFPWLRKKGKKLLCPRESCAHEEPAPADAAVSG</sequence>
<feature type="site" description="Interaction with DNA" evidence="10">
    <location>
        <position position="143"/>
    </location>
</feature>
<evidence type="ECO:0000256" key="6">
    <source>
        <dbReference type="ARBA" id="ARBA00022842"/>
    </source>
</evidence>
<evidence type="ECO:0000256" key="1">
    <source>
        <dbReference type="ARBA" id="ARBA00000213"/>
    </source>
</evidence>
<dbReference type="InterPro" id="IPR000380">
    <property type="entry name" value="Topo_IA"/>
</dbReference>
<dbReference type="InterPro" id="IPR023406">
    <property type="entry name" value="Topo_IA_AS"/>
</dbReference>
<proteinExistence type="inferred from homology"/>
<evidence type="ECO:0000256" key="8">
    <source>
        <dbReference type="ARBA" id="ARBA00023125"/>
    </source>
</evidence>
<dbReference type="AlphaFoldDB" id="A0A7C3V2H1"/>
<feature type="region of interest" description="Disordered" evidence="11">
    <location>
        <begin position="330"/>
        <end position="353"/>
    </location>
</feature>
<dbReference type="SMART" id="SM00493">
    <property type="entry name" value="TOPRIM"/>
    <property type="match status" value="1"/>
</dbReference>
<dbReference type="EMBL" id="DTMF01000110">
    <property type="protein sequence ID" value="HGF33582.1"/>
    <property type="molecule type" value="Genomic_DNA"/>
</dbReference>
<feature type="region of interest" description="Disordered" evidence="11">
    <location>
        <begin position="614"/>
        <end position="642"/>
    </location>
</feature>
<dbReference type="InterPro" id="IPR003601">
    <property type="entry name" value="Topo_IA_2"/>
</dbReference>
<comment type="subunit">
    <text evidence="10">Monomer.</text>
</comment>
<dbReference type="InterPro" id="IPR013826">
    <property type="entry name" value="Topo_IA_cen_sub3"/>
</dbReference>
<protein>
    <recommendedName>
        <fullName evidence="10">DNA topoisomerase 1</fullName>
        <ecNumber evidence="10">5.6.2.1</ecNumber>
    </recommendedName>
    <alternativeName>
        <fullName evidence="10">DNA topoisomerase I</fullName>
    </alternativeName>
</protein>
<dbReference type="GO" id="GO:0003677">
    <property type="term" value="F:DNA binding"/>
    <property type="evidence" value="ECO:0007669"/>
    <property type="project" value="UniProtKB-KW"/>
</dbReference>
<dbReference type="SUPFAM" id="SSF57783">
    <property type="entry name" value="Zinc beta-ribbon"/>
    <property type="match status" value="2"/>
</dbReference>
<feature type="domain" description="Toprim" evidence="12">
    <location>
        <begin position="3"/>
        <end position="113"/>
    </location>
</feature>
<feature type="region of interest" description="Interaction with DNA" evidence="10">
    <location>
        <begin position="163"/>
        <end position="168"/>
    </location>
</feature>
<feature type="site" description="Interaction with DNA" evidence="10">
    <location>
        <position position="301"/>
    </location>
</feature>
<evidence type="ECO:0000256" key="10">
    <source>
        <dbReference type="HAMAP-Rule" id="MF_00952"/>
    </source>
</evidence>
<comment type="function">
    <text evidence="10">Releases the supercoiling and torsional tension of DNA, which is introduced during the DNA replication and transcription, by transiently cleaving and rejoining one strand of the DNA duplex. Introduces a single-strand break via transesterification at a target site in duplex DNA. The scissile phosphodiester is attacked by the catalytic tyrosine of the enzyme, resulting in the formation of a DNA-(5'-phosphotyrosyl)-enzyme intermediate and the expulsion of a 3'-OH DNA strand. The free DNA strand then undergoes passage around the unbroken strand, thus removing DNA supercoils. Finally, in the religation step, the DNA 3'-OH attacks the covalent intermediate to expel the active-site tyrosine and restore the DNA phosphodiester backbone.</text>
</comment>
<dbReference type="NCBIfam" id="TIGR01051">
    <property type="entry name" value="topA_bact"/>
    <property type="match status" value="1"/>
</dbReference>
<feature type="site" description="Interaction with DNA" evidence="10">
    <location>
        <position position="148"/>
    </location>
</feature>
<evidence type="ECO:0000256" key="4">
    <source>
        <dbReference type="ARBA" id="ARBA00022771"/>
    </source>
</evidence>
<dbReference type="HAMAP" id="MF_00952">
    <property type="entry name" value="Topoisom_1_prok"/>
    <property type="match status" value="1"/>
</dbReference>
<dbReference type="SMART" id="SM00437">
    <property type="entry name" value="TOP1Ac"/>
    <property type="match status" value="1"/>
</dbReference>
<comment type="caution">
    <text evidence="14">The sequence shown here is derived from an EMBL/GenBank/DDBJ whole genome shotgun (WGS) entry which is preliminary data.</text>
</comment>
<keyword evidence="8 10" id="KW-0238">DNA-binding</keyword>
<dbReference type="InterPro" id="IPR034149">
    <property type="entry name" value="TOPRIM_TopoI"/>
</dbReference>
<keyword evidence="6" id="KW-0460">Magnesium</keyword>
<dbReference type="Pfam" id="PF01751">
    <property type="entry name" value="Toprim"/>
    <property type="match status" value="1"/>
</dbReference>
<keyword evidence="4" id="KW-0863">Zinc-finger</keyword>
<dbReference type="PROSITE" id="PS00396">
    <property type="entry name" value="TOPO_IA_1"/>
    <property type="match status" value="1"/>
</dbReference>
<dbReference type="PROSITE" id="PS52039">
    <property type="entry name" value="TOPO_IA_2"/>
    <property type="match status" value="1"/>
</dbReference>
<feature type="site" description="Interaction with DNA" evidence="10">
    <location>
        <position position="155"/>
    </location>
</feature>
<comment type="similarity">
    <text evidence="2 10">Belongs to the type IA topoisomerase family.</text>
</comment>
<dbReference type="Gene3D" id="3.40.50.140">
    <property type="match status" value="1"/>
</dbReference>
<keyword evidence="5" id="KW-0862">Zinc</keyword>
<accession>A0A7C3V2H1</accession>
<dbReference type="GO" id="GO:0003917">
    <property type="term" value="F:DNA topoisomerase type I (single strand cut, ATP-independent) activity"/>
    <property type="evidence" value="ECO:0007669"/>
    <property type="project" value="UniProtKB-UniRule"/>
</dbReference>
<evidence type="ECO:0000256" key="3">
    <source>
        <dbReference type="ARBA" id="ARBA00022723"/>
    </source>
</evidence>
<dbReference type="Gene3D" id="1.10.290.10">
    <property type="entry name" value="Topoisomerase I, domain 4"/>
    <property type="match status" value="1"/>
</dbReference>
<dbReference type="Gene3D" id="2.70.20.10">
    <property type="entry name" value="Topoisomerase I, domain 3"/>
    <property type="match status" value="1"/>
</dbReference>
<dbReference type="PANTHER" id="PTHR42785">
    <property type="entry name" value="DNA TOPOISOMERASE, TYPE IA, CORE"/>
    <property type="match status" value="1"/>
</dbReference>
<dbReference type="InterPro" id="IPR013497">
    <property type="entry name" value="Topo_IA_cen"/>
</dbReference>
<dbReference type="InterPro" id="IPR005733">
    <property type="entry name" value="TopoI_bac-type"/>
</dbReference>
<evidence type="ECO:0000256" key="9">
    <source>
        <dbReference type="ARBA" id="ARBA00023235"/>
    </source>
</evidence>
<dbReference type="Pfam" id="PF01396">
    <property type="entry name" value="Zn_ribbon_Top1"/>
    <property type="match status" value="3"/>
</dbReference>
<dbReference type="InterPro" id="IPR013498">
    <property type="entry name" value="Topo_IA_Znf"/>
</dbReference>
<dbReference type="InterPro" id="IPR013825">
    <property type="entry name" value="Topo_IA_cen_sub2"/>
</dbReference>
<dbReference type="InterPro" id="IPR023405">
    <property type="entry name" value="Topo_IA_core_domain"/>
</dbReference>
<evidence type="ECO:0000256" key="7">
    <source>
        <dbReference type="ARBA" id="ARBA00023029"/>
    </source>
</evidence>
<feature type="compositionally biased region" description="Basic and acidic residues" evidence="11">
    <location>
        <begin position="342"/>
        <end position="353"/>
    </location>
</feature>
<dbReference type="InterPro" id="IPR003602">
    <property type="entry name" value="Topo_IA_DNA-bd_dom"/>
</dbReference>
<name>A0A7C3V2H1_9BACT</name>
<dbReference type="PANTHER" id="PTHR42785:SF1">
    <property type="entry name" value="DNA TOPOISOMERASE"/>
    <property type="match status" value="1"/>
</dbReference>
<dbReference type="SUPFAM" id="SSF56712">
    <property type="entry name" value="Prokaryotic type I DNA topoisomerase"/>
    <property type="match status" value="1"/>
</dbReference>
<feature type="site" description="Interaction with DNA" evidence="10">
    <location>
        <position position="139"/>
    </location>
</feature>
<dbReference type="EC" id="5.6.2.1" evidence="10"/>
<organism evidence="14">
    <name type="scientific">Desulfobacca acetoxidans</name>
    <dbReference type="NCBI Taxonomy" id="60893"/>
    <lineage>
        <taxon>Bacteria</taxon>
        <taxon>Pseudomonadati</taxon>
        <taxon>Thermodesulfobacteriota</taxon>
        <taxon>Desulfobaccia</taxon>
        <taxon>Desulfobaccales</taxon>
        <taxon>Desulfobaccaceae</taxon>
        <taxon>Desulfobacca</taxon>
    </lineage>
</organism>
<dbReference type="PRINTS" id="PR00417">
    <property type="entry name" value="PRTPISMRASEI"/>
</dbReference>
<keyword evidence="7 10" id="KW-0799">Topoisomerase</keyword>
<dbReference type="Pfam" id="PF01131">
    <property type="entry name" value="Topoisom_bac"/>
    <property type="match status" value="1"/>
</dbReference>
<feature type="site" description="Interaction with DNA" evidence="10">
    <location>
        <position position="489"/>
    </location>
</feature>
<evidence type="ECO:0000259" key="13">
    <source>
        <dbReference type="PROSITE" id="PS52039"/>
    </source>
</evidence>
<dbReference type="PROSITE" id="PS50880">
    <property type="entry name" value="TOPRIM"/>
    <property type="match status" value="1"/>
</dbReference>
<dbReference type="CDD" id="cd03363">
    <property type="entry name" value="TOPRIM_TopoIA_TopoI"/>
    <property type="match status" value="1"/>
</dbReference>
<dbReference type="InterPro" id="IPR006171">
    <property type="entry name" value="TOPRIM_dom"/>
</dbReference>
<feature type="domain" description="Topo IA-type catalytic" evidence="13">
    <location>
        <begin position="129"/>
        <end position="557"/>
    </location>
</feature>
<gene>
    <name evidence="10 14" type="primary">topA</name>
    <name evidence="14" type="ORF">ENW96_04210</name>
</gene>
<dbReference type="GO" id="GO:0008270">
    <property type="term" value="F:zinc ion binding"/>
    <property type="evidence" value="ECO:0007669"/>
    <property type="project" value="UniProtKB-KW"/>
</dbReference>
<feature type="site" description="Interaction with DNA" evidence="10">
    <location>
        <position position="140"/>
    </location>
</feature>
<dbReference type="GO" id="GO:0006265">
    <property type="term" value="P:DNA topological change"/>
    <property type="evidence" value="ECO:0007669"/>
    <property type="project" value="UniProtKB-UniRule"/>
</dbReference>
<evidence type="ECO:0000256" key="5">
    <source>
        <dbReference type="ARBA" id="ARBA00022833"/>
    </source>
</evidence>
<dbReference type="CDD" id="cd00186">
    <property type="entry name" value="TOP1Ac"/>
    <property type="match status" value="1"/>
</dbReference>
<dbReference type="SMART" id="SM00436">
    <property type="entry name" value="TOP1Bc"/>
    <property type="match status" value="1"/>
</dbReference>
<keyword evidence="9 10" id="KW-0413">Isomerase</keyword>
<dbReference type="InterPro" id="IPR013824">
    <property type="entry name" value="Topo_IA_cen_sub1"/>
</dbReference>